<reference evidence="2" key="1">
    <citation type="submission" date="2017-02" db="UniProtKB">
        <authorList>
            <consortium name="WormBaseParasite"/>
        </authorList>
    </citation>
    <scope>IDENTIFICATION</scope>
</reference>
<dbReference type="Proteomes" id="UP000036681">
    <property type="component" value="Unplaced"/>
</dbReference>
<name>A0A0M3I205_ASCLU</name>
<sequence length="267" mass="30729">MMKGNTKRIQSLYHRSNYVVYTVIAQIAAEQMPDSLFGKPLTIQCGDKTDLSYPYFDFQTSYDYLGLCFIRSKCQPLLESLLKINDIHGEYSKLANFSFFYMENPDPEFAAMQIGRRTFCRLHSVELRRLKSTNKSHERIAMSWRMHCSDSDSMKTAYILSMRACGMSRIVYEISNIVDNIKALGFKAKSELESIPGVVPPVKPSKPFEAPKEQHTYKETNKQKGNIRSFLHQILCTSVDNAHKEIFECILNGSTRFFKKQAVILID</sequence>
<protein>
    <submittedName>
        <fullName evidence="2">DUF4435 domain-containing protein</fullName>
    </submittedName>
</protein>
<proteinExistence type="predicted"/>
<organism evidence="1 2">
    <name type="scientific">Ascaris lumbricoides</name>
    <name type="common">Giant roundworm</name>
    <dbReference type="NCBI Taxonomy" id="6252"/>
    <lineage>
        <taxon>Eukaryota</taxon>
        <taxon>Metazoa</taxon>
        <taxon>Ecdysozoa</taxon>
        <taxon>Nematoda</taxon>
        <taxon>Chromadorea</taxon>
        <taxon>Rhabditida</taxon>
        <taxon>Spirurina</taxon>
        <taxon>Ascaridomorpha</taxon>
        <taxon>Ascaridoidea</taxon>
        <taxon>Ascarididae</taxon>
        <taxon>Ascaris</taxon>
    </lineage>
</organism>
<accession>A0A0M3I205</accession>
<evidence type="ECO:0000313" key="1">
    <source>
        <dbReference type="Proteomes" id="UP000036681"/>
    </source>
</evidence>
<dbReference type="AlphaFoldDB" id="A0A0M3I205"/>
<keyword evidence="1" id="KW-1185">Reference proteome</keyword>
<evidence type="ECO:0000313" key="2">
    <source>
        <dbReference type="WBParaSite" id="ALUE_0001042601-mRNA-1"/>
    </source>
</evidence>
<dbReference type="WBParaSite" id="ALUE_0001042601-mRNA-1">
    <property type="protein sequence ID" value="ALUE_0001042601-mRNA-1"/>
    <property type="gene ID" value="ALUE_0001042601"/>
</dbReference>